<accession>K3Z1F6</accession>
<dbReference type="HOGENOM" id="CLU_2853941_0_0_1"/>
<evidence type="ECO:0000313" key="2">
    <source>
        <dbReference type="EnsemblPlants" id="KQL29979"/>
    </source>
</evidence>
<evidence type="ECO:0000256" key="1">
    <source>
        <dbReference type="SAM" id="Phobius"/>
    </source>
</evidence>
<organism evidence="2 3">
    <name type="scientific">Setaria italica</name>
    <name type="common">Foxtail millet</name>
    <name type="synonym">Panicum italicum</name>
    <dbReference type="NCBI Taxonomy" id="4555"/>
    <lineage>
        <taxon>Eukaryota</taxon>
        <taxon>Viridiplantae</taxon>
        <taxon>Streptophyta</taxon>
        <taxon>Embryophyta</taxon>
        <taxon>Tracheophyta</taxon>
        <taxon>Spermatophyta</taxon>
        <taxon>Magnoliopsida</taxon>
        <taxon>Liliopsida</taxon>
        <taxon>Poales</taxon>
        <taxon>Poaceae</taxon>
        <taxon>PACMAD clade</taxon>
        <taxon>Panicoideae</taxon>
        <taxon>Panicodae</taxon>
        <taxon>Paniceae</taxon>
        <taxon>Cenchrinae</taxon>
        <taxon>Setaria</taxon>
    </lineage>
</organism>
<protein>
    <submittedName>
        <fullName evidence="2">Uncharacterized protein</fullName>
    </submittedName>
</protein>
<proteinExistence type="predicted"/>
<keyword evidence="1" id="KW-1133">Transmembrane helix</keyword>
<dbReference type="Gramene" id="KQL29979">
    <property type="protein sequence ID" value="KQL29979"/>
    <property type="gene ID" value="SETIT_020374mg"/>
</dbReference>
<name>K3Z1F6_SETIT</name>
<dbReference type="Proteomes" id="UP000004995">
    <property type="component" value="Unassembled WGS sequence"/>
</dbReference>
<dbReference type="EnsemblPlants" id="KQL29979">
    <property type="protein sequence ID" value="KQL29979"/>
    <property type="gene ID" value="SETIT_020374mg"/>
</dbReference>
<keyword evidence="1" id="KW-0472">Membrane</keyword>
<sequence length="65" mass="7376">MRHTLCPFHDHFPVIFPALVQGPSDLIFSCNHVGLNILLVVCGPSELFSFVLCFLFVIYYISCLM</sequence>
<reference evidence="3" key="1">
    <citation type="journal article" date="2012" name="Nat. Biotechnol.">
        <title>Reference genome sequence of the model plant Setaria.</title>
        <authorList>
            <person name="Bennetzen J.L."/>
            <person name="Schmutz J."/>
            <person name="Wang H."/>
            <person name="Percifield R."/>
            <person name="Hawkins J."/>
            <person name="Pontaroli A.C."/>
            <person name="Estep M."/>
            <person name="Feng L."/>
            <person name="Vaughn J.N."/>
            <person name="Grimwood J."/>
            <person name="Jenkins J."/>
            <person name="Barry K."/>
            <person name="Lindquist E."/>
            <person name="Hellsten U."/>
            <person name="Deshpande S."/>
            <person name="Wang X."/>
            <person name="Wu X."/>
            <person name="Mitros T."/>
            <person name="Triplett J."/>
            <person name="Yang X."/>
            <person name="Ye C.Y."/>
            <person name="Mauro-Herrera M."/>
            <person name="Wang L."/>
            <person name="Li P."/>
            <person name="Sharma M."/>
            <person name="Sharma R."/>
            <person name="Ronald P.C."/>
            <person name="Panaud O."/>
            <person name="Kellogg E.A."/>
            <person name="Brutnell T.P."/>
            <person name="Doust A.N."/>
            <person name="Tuskan G.A."/>
            <person name="Rokhsar D."/>
            <person name="Devos K.M."/>
        </authorList>
    </citation>
    <scope>NUCLEOTIDE SEQUENCE [LARGE SCALE GENOMIC DNA]</scope>
    <source>
        <strain evidence="3">cv. Yugu1</strain>
    </source>
</reference>
<keyword evidence="3" id="KW-1185">Reference proteome</keyword>
<dbReference type="InParanoid" id="K3Z1F6"/>
<reference evidence="2" key="2">
    <citation type="submission" date="2018-08" db="UniProtKB">
        <authorList>
            <consortium name="EnsemblPlants"/>
        </authorList>
    </citation>
    <scope>IDENTIFICATION</scope>
    <source>
        <strain evidence="2">Yugu1</strain>
    </source>
</reference>
<feature type="transmembrane region" description="Helical" evidence="1">
    <location>
        <begin position="37"/>
        <end position="61"/>
    </location>
</feature>
<dbReference type="AlphaFoldDB" id="K3Z1F6"/>
<keyword evidence="1" id="KW-0812">Transmembrane</keyword>
<dbReference type="EMBL" id="AGNK02000379">
    <property type="status" value="NOT_ANNOTATED_CDS"/>
    <property type="molecule type" value="Genomic_DNA"/>
</dbReference>
<evidence type="ECO:0000313" key="3">
    <source>
        <dbReference type="Proteomes" id="UP000004995"/>
    </source>
</evidence>